<dbReference type="InterPro" id="IPR036185">
    <property type="entry name" value="DNA_heli_DnaB-like_N_sf"/>
</dbReference>
<keyword evidence="9" id="KW-0413">Isomerase</keyword>
<feature type="domain" description="SF4 helicase" evidence="13">
    <location>
        <begin position="164"/>
        <end position="430"/>
    </location>
</feature>
<dbReference type="InterPro" id="IPR007694">
    <property type="entry name" value="DNA_helicase_DnaB-like_C"/>
</dbReference>
<accession>A0ABY1KEX4</accession>
<evidence type="ECO:0000256" key="3">
    <source>
        <dbReference type="ARBA" id="ARBA00022705"/>
    </source>
</evidence>
<gene>
    <name evidence="14" type="ORF">SAMN05421578_1486</name>
</gene>
<dbReference type="PROSITE" id="PS51199">
    <property type="entry name" value="SF4_HELICASE"/>
    <property type="match status" value="1"/>
</dbReference>
<dbReference type="CDD" id="cd00984">
    <property type="entry name" value="DnaB_C"/>
    <property type="match status" value="1"/>
</dbReference>
<dbReference type="Proteomes" id="UP000186666">
    <property type="component" value="Unassembled WGS sequence"/>
</dbReference>
<dbReference type="Gene3D" id="3.40.50.300">
    <property type="entry name" value="P-loop containing nucleotide triphosphate hydrolases"/>
    <property type="match status" value="1"/>
</dbReference>
<evidence type="ECO:0000259" key="13">
    <source>
        <dbReference type="PROSITE" id="PS51199"/>
    </source>
</evidence>
<keyword evidence="5 12" id="KW-0378">Hydrolase</keyword>
<proteinExistence type="inferred from homology"/>
<evidence type="ECO:0000256" key="9">
    <source>
        <dbReference type="ARBA" id="ARBA00023235"/>
    </source>
</evidence>
<evidence type="ECO:0000256" key="5">
    <source>
        <dbReference type="ARBA" id="ARBA00022801"/>
    </source>
</evidence>
<dbReference type="InterPro" id="IPR016136">
    <property type="entry name" value="DNA_helicase_N/primase_C"/>
</dbReference>
<dbReference type="GO" id="GO:0004386">
    <property type="term" value="F:helicase activity"/>
    <property type="evidence" value="ECO:0007669"/>
    <property type="project" value="UniProtKB-KW"/>
</dbReference>
<evidence type="ECO:0000256" key="2">
    <source>
        <dbReference type="ARBA" id="ARBA00022515"/>
    </source>
</evidence>
<keyword evidence="3 12" id="KW-0235">DNA replication</keyword>
<sequence>MSYYSIEAEQAVLGAILISPDLIYETTAVEDDFYYEPNQIIYKSMIQLKEEEKKVDVVSLSSNLGEELHVIGGIKYLVELSQSVPSISDFGSYERIVKEKFVIRHGMESIKKIYSNGNDNPKEFISELVGVTEELSDRFRTDDGFTHIGEGLIEHSEILQDKKYGSKPLGVSTVGTDLDLITGKWQNQTLNILAARPSVGKTAAMLNNAVKNGKEGMTVAIFSLEQPKQQLLDRMISAECNIDGSRIKSGQLHDEEWVKYTIGLSILSELNIYIDDRPGLSIQEIRASVRKLKKNNPELIVYIDYLQLINGGKSYTNRNRNDEVGYVSNSLKQMSRENDCPVIALAQLSRGVEQRQDKRPMMSDLRESGNIEQDADTISFLYRDDYYNAGTDKKNIIEIIVAKNREGQTGTAEMVNLRNYSKFLDYDYRPTR</sequence>
<evidence type="ECO:0000256" key="10">
    <source>
        <dbReference type="ARBA" id="ARBA00048954"/>
    </source>
</evidence>
<evidence type="ECO:0000256" key="1">
    <source>
        <dbReference type="ARBA" id="ARBA00008428"/>
    </source>
</evidence>
<dbReference type="NCBIfam" id="TIGR00665">
    <property type="entry name" value="DnaB"/>
    <property type="match status" value="1"/>
</dbReference>
<dbReference type="Pfam" id="PF00772">
    <property type="entry name" value="DnaB"/>
    <property type="match status" value="1"/>
</dbReference>
<evidence type="ECO:0000256" key="6">
    <source>
        <dbReference type="ARBA" id="ARBA00022806"/>
    </source>
</evidence>
<keyword evidence="2 12" id="KW-0639">Primosome</keyword>
<dbReference type="RefSeq" id="WP_068583848.1">
    <property type="nucleotide sequence ID" value="NZ_FTNK01000048.1"/>
</dbReference>
<keyword evidence="4 12" id="KW-0547">Nucleotide-binding</keyword>
<comment type="similarity">
    <text evidence="1 12">Belongs to the helicase family. DnaB subfamily.</text>
</comment>
<dbReference type="Pfam" id="PF03796">
    <property type="entry name" value="DnaB_C"/>
    <property type="match status" value="1"/>
</dbReference>
<reference evidence="14 15" key="1">
    <citation type="submission" date="2017-01" db="EMBL/GenBank/DDBJ databases">
        <authorList>
            <person name="Varghese N."/>
            <person name="Submissions S."/>
        </authorList>
    </citation>
    <scope>NUCLEOTIDE SEQUENCE [LARGE SCALE GENOMIC DNA]</scope>
    <source>
        <strain evidence="14 15">ATCC 23464</strain>
    </source>
</reference>
<keyword evidence="6 12" id="KW-0347">Helicase</keyword>
<dbReference type="PANTHER" id="PTHR30153">
    <property type="entry name" value="REPLICATIVE DNA HELICASE DNAB"/>
    <property type="match status" value="1"/>
</dbReference>
<evidence type="ECO:0000256" key="8">
    <source>
        <dbReference type="ARBA" id="ARBA00023125"/>
    </source>
</evidence>
<comment type="catalytic activity">
    <reaction evidence="10 12">
        <text>ATP + H2O = ADP + phosphate + H(+)</text>
        <dbReference type="Rhea" id="RHEA:13065"/>
        <dbReference type="ChEBI" id="CHEBI:15377"/>
        <dbReference type="ChEBI" id="CHEBI:15378"/>
        <dbReference type="ChEBI" id="CHEBI:30616"/>
        <dbReference type="ChEBI" id="CHEBI:43474"/>
        <dbReference type="ChEBI" id="CHEBI:456216"/>
        <dbReference type="EC" id="5.6.2.3"/>
    </reaction>
</comment>
<comment type="caution">
    <text evidence="14">The sequence shown here is derived from an EMBL/GenBank/DDBJ whole genome shotgun (WGS) entry which is preliminary data.</text>
</comment>
<evidence type="ECO:0000256" key="12">
    <source>
        <dbReference type="RuleBase" id="RU362085"/>
    </source>
</evidence>
<evidence type="ECO:0000313" key="15">
    <source>
        <dbReference type="Proteomes" id="UP000186666"/>
    </source>
</evidence>
<dbReference type="Gene3D" id="1.10.860.10">
    <property type="entry name" value="DNAb Helicase, Chain A"/>
    <property type="match status" value="1"/>
</dbReference>
<evidence type="ECO:0000256" key="4">
    <source>
        <dbReference type="ARBA" id="ARBA00022741"/>
    </source>
</evidence>
<evidence type="ECO:0000256" key="7">
    <source>
        <dbReference type="ARBA" id="ARBA00022840"/>
    </source>
</evidence>
<keyword evidence="8 12" id="KW-0238">DNA-binding</keyword>
<comment type="function">
    <text evidence="12">The main replicative DNA helicase, it participates in initiation and elongation during chromosome replication. Travels ahead of the DNA replisome, separating dsDNA into templates for DNA synthesis. A processive ATP-dependent 5'-3' DNA helicase it has DNA-dependent ATPase activity.</text>
</comment>
<dbReference type="InterPro" id="IPR007692">
    <property type="entry name" value="DNA_helicase_DnaB"/>
</dbReference>
<dbReference type="InterPro" id="IPR007693">
    <property type="entry name" value="DNA_helicase_DnaB-like_N"/>
</dbReference>
<dbReference type="EMBL" id="FTNK01000048">
    <property type="protein sequence ID" value="SIR72621.1"/>
    <property type="molecule type" value="Genomic_DNA"/>
</dbReference>
<organism evidence="14 15">
    <name type="scientific">Paenibacillus macquariensis</name>
    <dbReference type="NCBI Taxonomy" id="948756"/>
    <lineage>
        <taxon>Bacteria</taxon>
        <taxon>Bacillati</taxon>
        <taxon>Bacillota</taxon>
        <taxon>Bacilli</taxon>
        <taxon>Bacillales</taxon>
        <taxon>Paenibacillaceae</taxon>
        <taxon>Paenibacillus</taxon>
    </lineage>
</organism>
<keyword evidence="7 12" id="KW-0067">ATP-binding</keyword>
<dbReference type="EC" id="5.6.2.3" evidence="11 12"/>
<dbReference type="PANTHER" id="PTHR30153:SF2">
    <property type="entry name" value="REPLICATIVE DNA HELICASE"/>
    <property type="match status" value="1"/>
</dbReference>
<keyword evidence="15" id="KW-1185">Reference proteome</keyword>
<evidence type="ECO:0000256" key="11">
    <source>
        <dbReference type="NCBIfam" id="TIGR00665"/>
    </source>
</evidence>
<evidence type="ECO:0000313" key="14">
    <source>
        <dbReference type="EMBL" id="SIR72621.1"/>
    </source>
</evidence>
<dbReference type="SUPFAM" id="SSF52540">
    <property type="entry name" value="P-loop containing nucleoside triphosphate hydrolases"/>
    <property type="match status" value="1"/>
</dbReference>
<name>A0ABY1KEX4_9BACL</name>
<dbReference type="SUPFAM" id="SSF48024">
    <property type="entry name" value="N-terminal domain of DnaB helicase"/>
    <property type="match status" value="1"/>
</dbReference>
<protein>
    <recommendedName>
        <fullName evidence="11 12">Replicative DNA helicase</fullName>
        <ecNumber evidence="11 12">5.6.2.3</ecNumber>
    </recommendedName>
</protein>
<dbReference type="InterPro" id="IPR027417">
    <property type="entry name" value="P-loop_NTPase"/>
</dbReference>